<dbReference type="AlphaFoldDB" id="A0A6U6KC55"/>
<proteinExistence type="predicted"/>
<dbReference type="Gene3D" id="3.60.21.10">
    <property type="match status" value="1"/>
</dbReference>
<dbReference type="PANTHER" id="PTHR46546">
    <property type="entry name" value="SHEWANELLA-LIKE PROTEIN PHOSPHATASE 1"/>
    <property type="match status" value="1"/>
</dbReference>
<gene>
    <name evidence="1" type="ORF">BRAN1462_LOCUS15343</name>
</gene>
<name>A0A6U6KC55_9DINO</name>
<accession>A0A6U6KC55</accession>
<dbReference type="EMBL" id="HBGW01024170">
    <property type="protein sequence ID" value="CAD9539661.1"/>
    <property type="molecule type" value="Transcribed_RNA"/>
</dbReference>
<organism evidence="1">
    <name type="scientific">Zooxanthella nutricula</name>
    <dbReference type="NCBI Taxonomy" id="1333877"/>
    <lineage>
        <taxon>Eukaryota</taxon>
        <taxon>Sar</taxon>
        <taxon>Alveolata</taxon>
        <taxon>Dinophyceae</taxon>
        <taxon>Peridiniales</taxon>
        <taxon>Peridiniales incertae sedis</taxon>
        <taxon>Zooxanthella</taxon>
    </lineage>
</organism>
<sequence length="323" mass="36450">MLMRGQGPDMSMGWQDWCTYVQEEEDCENWHRSQDDQVDHGYRSVTTDTDESDDEGKFTCKHVKAKKSGENPTLEPQKCFQDAWKITPQAISEYEGEMGQTFRKRVLDGKIKMVHLEPKAQLIFVHGGLTLETLKIVESAENPNAVEAINNRVIQLFGAESGLTTSVTESLISEEHPDGPAWTRFAANQKMWLAQWQKVVKRRKKSDVRVDGGNSSEERPEDVPFSYAQRCEEIKEVLKKTQATAMVIGHNRQTDGIAKTACDRHVLLTDTSMSSGFPKGAGKLMALEVVEAHEDHPQEVWAVYPEDADETTCVPFFAMPEDL</sequence>
<evidence type="ECO:0000313" key="1">
    <source>
        <dbReference type="EMBL" id="CAD9539661.1"/>
    </source>
</evidence>
<dbReference type="PANTHER" id="PTHR46546:SF4">
    <property type="entry name" value="SHEWANELLA-LIKE PROTEIN PHOSPHATASE 1"/>
    <property type="match status" value="1"/>
</dbReference>
<reference evidence="1" key="1">
    <citation type="submission" date="2021-01" db="EMBL/GenBank/DDBJ databases">
        <authorList>
            <person name="Corre E."/>
            <person name="Pelletier E."/>
            <person name="Niang G."/>
            <person name="Scheremetjew M."/>
            <person name="Finn R."/>
            <person name="Kale V."/>
            <person name="Holt S."/>
            <person name="Cochrane G."/>
            <person name="Meng A."/>
            <person name="Brown T."/>
            <person name="Cohen L."/>
        </authorList>
    </citation>
    <scope>NUCLEOTIDE SEQUENCE</scope>
    <source>
        <strain evidence="1">RCC3387</strain>
    </source>
</reference>
<protein>
    <submittedName>
        <fullName evidence="1">Uncharacterized protein</fullName>
    </submittedName>
</protein>
<dbReference type="InterPro" id="IPR029052">
    <property type="entry name" value="Metallo-depent_PP-like"/>
</dbReference>